<dbReference type="Gene3D" id="1.20.1070.10">
    <property type="entry name" value="Rhodopsin 7-helix transmembrane proteins"/>
    <property type="match status" value="1"/>
</dbReference>
<comment type="similarity">
    <text evidence="2 9">Belongs to the G-protein coupled receptor 1 family.</text>
</comment>
<dbReference type="AlphaFoldDB" id="A0A5N3ZYZ5"/>
<evidence type="ECO:0000256" key="7">
    <source>
        <dbReference type="ARBA" id="ARBA00023170"/>
    </source>
</evidence>
<feature type="region of interest" description="Disordered" evidence="10">
    <location>
        <begin position="354"/>
        <end position="375"/>
    </location>
</feature>
<dbReference type="InParanoid" id="A0A5N3ZYZ5"/>
<keyword evidence="6 11" id="KW-0472">Membrane</keyword>
<dbReference type="PANTHER" id="PTHR24235">
    <property type="entry name" value="NEUROPEPTIDE Y RECEPTOR"/>
    <property type="match status" value="1"/>
</dbReference>
<feature type="transmembrane region" description="Helical" evidence="11">
    <location>
        <begin position="80"/>
        <end position="100"/>
    </location>
</feature>
<organism evidence="13 14">
    <name type="scientific">Photinus pyralis</name>
    <name type="common">Common eastern firefly</name>
    <name type="synonym">Lampyris pyralis</name>
    <dbReference type="NCBI Taxonomy" id="7054"/>
    <lineage>
        <taxon>Eukaryota</taxon>
        <taxon>Metazoa</taxon>
        <taxon>Ecdysozoa</taxon>
        <taxon>Arthropoda</taxon>
        <taxon>Hexapoda</taxon>
        <taxon>Insecta</taxon>
        <taxon>Pterygota</taxon>
        <taxon>Neoptera</taxon>
        <taxon>Endopterygota</taxon>
        <taxon>Coleoptera</taxon>
        <taxon>Polyphaga</taxon>
        <taxon>Elateriformia</taxon>
        <taxon>Elateroidea</taxon>
        <taxon>Lampyridae</taxon>
        <taxon>Lampyrinae</taxon>
        <taxon>Photinus</taxon>
    </lineage>
</organism>
<feature type="transmembrane region" description="Helical" evidence="11">
    <location>
        <begin position="311"/>
        <end position="334"/>
    </location>
</feature>
<dbReference type="Pfam" id="PF00001">
    <property type="entry name" value="7tm_1"/>
    <property type="match status" value="1"/>
</dbReference>
<dbReference type="PROSITE" id="PS00237">
    <property type="entry name" value="G_PROTEIN_RECEP_F1_1"/>
    <property type="match status" value="1"/>
</dbReference>
<name>A0A5N3ZYZ5_PHOPY</name>
<evidence type="ECO:0000256" key="4">
    <source>
        <dbReference type="ARBA" id="ARBA00022989"/>
    </source>
</evidence>
<feature type="domain" description="G-protein coupled receptors family 1 profile" evidence="12">
    <location>
        <begin position="59"/>
        <end position="331"/>
    </location>
</feature>
<dbReference type="FunCoup" id="A0A5N3ZYZ5">
    <property type="interactions" value="102"/>
</dbReference>
<dbReference type="SMART" id="SM01381">
    <property type="entry name" value="7TM_GPCR_Srsx"/>
    <property type="match status" value="1"/>
</dbReference>
<evidence type="ECO:0000256" key="9">
    <source>
        <dbReference type="RuleBase" id="RU000688"/>
    </source>
</evidence>
<gene>
    <name evidence="13" type="ORF">PPYR_15384</name>
</gene>
<dbReference type="GO" id="GO:0004983">
    <property type="term" value="F:neuropeptide Y receptor activity"/>
    <property type="evidence" value="ECO:0007669"/>
    <property type="project" value="InterPro"/>
</dbReference>
<keyword evidence="3 9" id="KW-0812">Transmembrane</keyword>
<dbReference type="PRINTS" id="PR00237">
    <property type="entry name" value="GPCRRHODOPSN"/>
</dbReference>
<feature type="transmembrane region" description="Helical" evidence="11">
    <location>
        <begin position="156"/>
        <end position="180"/>
    </location>
</feature>
<keyword evidence="14" id="KW-1185">Reference proteome</keyword>
<feature type="compositionally biased region" description="Basic and acidic residues" evidence="10">
    <location>
        <begin position="360"/>
        <end position="371"/>
    </location>
</feature>
<evidence type="ECO:0000259" key="12">
    <source>
        <dbReference type="PROSITE" id="PS50262"/>
    </source>
</evidence>
<evidence type="ECO:0000256" key="5">
    <source>
        <dbReference type="ARBA" id="ARBA00023040"/>
    </source>
</evidence>
<evidence type="ECO:0000313" key="14">
    <source>
        <dbReference type="Proteomes" id="UP000327044"/>
    </source>
</evidence>
<feature type="transmembrane region" description="Helical" evidence="11">
    <location>
        <begin position="212"/>
        <end position="235"/>
    </location>
</feature>
<evidence type="ECO:0000256" key="10">
    <source>
        <dbReference type="SAM" id="MobiDB-lite"/>
    </source>
</evidence>
<dbReference type="FunFam" id="1.20.1070.10:FF:000373">
    <property type="entry name" value="Neuropeptide F receptor"/>
    <property type="match status" value="1"/>
</dbReference>
<comment type="subcellular location">
    <subcellularLocation>
        <location evidence="1">Membrane</location>
        <topology evidence="1">Multi-pass membrane protein</topology>
    </subcellularLocation>
</comment>
<dbReference type="InterPro" id="IPR017452">
    <property type="entry name" value="GPCR_Rhodpsn_7TM"/>
</dbReference>
<evidence type="ECO:0000256" key="3">
    <source>
        <dbReference type="ARBA" id="ARBA00022692"/>
    </source>
</evidence>
<dbReference type="GO" id="GO:0016020">
    <property type="term" value="C:membrane"/>
    <property type="evidence" value="ECO:0007669"/>
    <property type="project" value="UniProtKB-SubCell"/>
</dbReference>
<evidence type="ECO:0000256" key="1">
    <source>
        <dbReference type="ARBA" id="ARBA00004141"/>
    </source>
</evidence>
<dbReference type="SUPFAM" id="SSF81321">
    <property type="entry name" value="Family A G protein-coupled receptor-like"/>
    <property type="match status" value="1"/>
</dbReference>
<keyword evidence="5 9" id="KW-0297">G-protein coupled receptor</keyword>
<keyword evidence="8 9" id="KW-0807">Transducer</keyword>
<feature type="transmembrane region" description="Helical" evidence="11">
    <location>
        <begin position="41"/>
        <end position="68"/>
    </location>
</feature>
<evidence type="ECO:0000313" key="13">
    <source>
        <dbReference type="EMBL" id="KAB0790284.1"/>
    </source>
</evidence>
<feature type="transmembrane region" description="Helical" evidence="11">
    <location>
        <begin position="120"/>
        <end position="140"/>
    </location>
</feature>
<dbReference type="PROSITE" id="PS50262">
    <property type="entry name" value="G_PROTEIN_RECEP_F1_2"/>
    <property type="match status" value="1"/>
</dbReference>
<dbReference type="InterPro" id="IPR000611">
    <property type="entry name" value="NPY_rcpt"/>
</dbReference>
<accession>A0A5N3ZYZ5</accession>
<dbReference type="Proteomes" id="UP000327044">
    <property type="component" value="Unassembled WGS sequence"/>
</dbReference>
<feature type="transmembrane region" description="Helical" evidence="11">
    <location>
        <begin position="271"/>
        <end position="291"/>
    </location>
</feature>
<protein>
    <recommendedName>
        <fullName evidence="12">G-protein coupled receptors family 1 profile domain-containing protein</fullName>
    </recommendedName>
</protein>
<sequence length="404" mass="45800">MDPYLNINLNSSESEIVRKSKEVDPELVDRYIYNRAVDEPAYTILIIMYSILISVGALGNALVILSVVRKPAMRTPRNLFIVNLAVSDLLLCTVTMPLTLMEILTKHWPLGNHSFICRMIGALQATSIFVSTISITAIALDRYQVIVYPTKENLQLFGAAIILLIIWMIAMVLASPIFIYKRLAHHDFKLNGTELDGLNFCIEDWPIAHGRAYYSIFSLVVQYILPIIIVSVAYLRIYFKLRYRFAAGFVSKEDTSQNSRRQLRGRKLQRTNLLLVSIAVIFCISWLPLNLYNLIADIWSSMDFTSQPMKVCYAICHMMGMSSACSNPVLYGWLNENFWKEFKDIMCISGSKRSNTNSAECRRLTGRKESQKSIGRGKPDLVTVATDFHQGTTAATEMSVLTRC</sequence>
<evidence type="ECO:0000256" key="6">
    <source>
        <dbReference type="ARBA" id="ARBA00023136"/>
    </source>
</evidence>
<reference evidence="13 14" key="1">
    <citation type="journal article" date="2018" name="Elife">
        <title>Firefly genomes illuminate parallel origins of bioluminescence in beetles.</title>
        <authorList>
            <person name="Fallon T.R."/>
            <person name="Lower S.E."/>
            <person name="Chang C.H."/>
            <person name="Bessho-Uehara M."/>
            <person name="Martin G.J."/>
            <person name="Bewick A.J."/>
            <person name="Behringer M."/>
            <person name="Debat H.J."/>
            <person name="Wong I."/>
            <person name="Day J.C."/>
            <person name="Suvorov A."/>
            <person name="Silva C.J."/>
            <person name="Stanger-Hall K.F."/>
            <person name="Hall D.W."/>
            <person name="Schmitz R.J."/>
            <person name="Nelson D.R."/>
            <person name="Lewis S.M."/>
            <person name="Shigenobu S."/>
            <person name="Bybee S.M."/>
            <person name="Larracuente A.M."/>
            <person name="Oba Y."/>
            <person name="Weng J.K."/>
        </authorList>
    </citation>
    <scope>NUCLEOTIDE SEQUENCE [LARGE SCALE GENOMIC DNA]</scope>
    <source>
        <strain evidence="13">1611_PpyrPB1</strain>
        <tissue evidence="13">Whole body</tissue>
    </source>
</reference>
<comment type="caution">
    <text evidence="13">The sequence shown here is derived from an EMBL/GenBank/DDBJ whole genome shotgun (WGS) entry which is preliminary data.</text>
</comment>
<dbReference type="InterPro" id="IPR000276">
    <property type="entry name" value="GPCR_Rhodpsn"/>
</dbReference>
<keyword evidence="7 9" id="KW-0675">Receptor</keyword>
<dbReference type="OrthoDB" id="9046662at2759"/>
<evidence type="ECO:0000256" key="8">
    <source>
        <dbReference type="ARBA" id="ARBA00023224"/>
    </source>
</evidence>
<proteinExistence type="inferred from homology"/>
<dbReference type="CDD" id="cd15203">
    <property type="entry name" value="7tmA_NPYR-like"/>
    <property type="match status" value="1"/>
</dbReference>
<evidence type="ECO:0000256" key="2">
    <source>
        <dbReference type="ARBA" id="ARBA00010663"/>
    </source>
</evidence>
<evidence type="ECO:0000256" key="11">
    <source>
        <dbReference type="SAM" id="Phobius"/>
    </source>
</evidence>
<dbReference type="EMBL" id="VVIM01001566">
    <property type="protein sequence ID" value="KAB0790284.1"/>
    <property type="molecule type" value="Genomic_DNA"/>
</dbReference>
<dbReference type="PRINTS" id="PR01012">
    <property type="entry name" value="NRPEPTIDEYR"/>
</dbReference>
<dbReference type="PANTHER" id="PTHR24235:SF30">
    <property type="entry name" value="NEUROPEPTIDE F RECEPTOR"/>
    <property type="match status" value="1"/>
</dbReference>
<keyword evidence="4 11" id="KW-1133">Transmembrane helix</keyword>